<feature type="signal peptide" evidence="1">
    <location>
        <begin position="1"/>
        <end position="24"/>
    </location>
</feature>
<evidence type="ECO:0000313" key="2">
    <source>
        <dbReference type="EMBL" id="MFC0263097.1"/>
    </source>
</evidence>
<sequence>MKKLTAILTIALCMIASIPYSGMAQEKLEDPDGGNGPKQVFCVKSPKLKFGYSSSGPSVSVEVGFGEKTACKAAFEAACNKTKCN</sequence>
<gene>
    <name evidence="2" type="ORF">ACFFIP_10425</name>
</gene>
<protein>
    <submittedName>
        <fullName evidence="2">Uncharacterized protein</fullName>
    </submittedName>
</protein>
<dbReference type="Proteomes" id="UP001589797">
    <property type="component" value="Unassembled WGS sequence"/>
</dbReference>
<evidence type="ECO:0000313" key="3">
    <source>
        <dbReference type="Proteomes" id="UP001589797"/>
    </source>
</evidence>
<organism evidence="2 3">
    <name type="scientific">Fontibacter flavus</name>
    <dbReference type="NCBI Taxonomy" id="654838"/>
    <lineage>
        <taxon>Bacteria</taxon>
        <taxon>Pseudomonadati</taxon>
        <taxon>Bacteroidota</taxon>
        <taxon>Cytophagia</taxon>
        <taxon>Cytophagales</taxon>
        <taxon>Cyclobacteriaceae</taxon>
        <taxon>Fontibacter</taxon>
    </lineage>
</organism>
<reference evidence="2 3" key="1">
    <citation type="submission" date="2024-09" db="EMBL/GenBank/DDBJ databases">
        <authorList>
            <person name="Sun Q."/>
            <person name="Mori K."/>
        </authorList>
    </citation>
    <scope>NUCLEOTIDE SEQUENCE [LARGE SCALE GENOMIC DNA]</scope>
    <source>
        <strain evidence="2 3">CCM 7650</strain>
    </source>
</reference>
<feature type="chain" id="PRO_5047341474" evidence="1">
    <location>
        <begin position="25"/>
        <end position="85"/>
    </location>
</feature>
<keyword evidence="3" id="KW-1185">Reference proteome</keyword>
<accession>A0ABV6FU18</accession>
<evidence type="ECO:0000256" key="1">
    <source>
        <dbReference type="SAM" id="SignalP"/>
    </source>
</evidence>
<proteinExistence type="predicted"/>
<dbReference type="EMBL" id="JBHLWI010000028">
    <property type="protein sequence ID" value="MFC0263097.1"/>
    <property type="molecule type" value="Genomic_DNA"/>
</dbReference>
<keyword evidence="1" id="KW-0732">Signal</keyword>
<name>A0ABV6FU18_9BACT</name>
<comment type="caution">
    <text evidence="2">The sequence shown here is derived from an EMBL/GenBank/DDBJ whole genome shotgun (WGS) entry which is preliminary data.</text>
</comment>
<dbReference type="RefSeq" id="WP_382387562.1">
    <property type="nucleotide sequence ID" value="NZ_JBHLWI010000028.1"/>
</dbReference>